<organism evidence="1 2">
    <name type="scientific">Marinomonas aquiplantarum</name>
    <dbReference type="NCBI Taxonomy" id="491951"/>
    <lineage>
        <taxon>Bacteria</taxon>
        <taxon>Pseudomonadati</taxon>
        <taxon>Pseudomonadota</taxon>
        <taxon>Gammaproteobacteria</taxon>
        <taxon>Oceanospirillales</taxon>
        <taxon>Oceanospirillaceae</taxon>
        <taxon>Marinomonas</taxon>
    </lineage>
</organism>
<reference evidence="1 2" key="1">
    <citation type="submission" date="2018-06" db="EMBL/GenBank/DDBJ databases">
        <title>Genomic Encyclopedia of Type Strains, Phase III (KMG-III): the genomes of soil and plant-associated and newly described type strains.</title>
        <authorList>
            <person name="Whitman W."/>
        </authorList>
    </citation>
    <scope>NUCLEOTIDE SEQUENCE [LARGE SCALE GENOMIC DNA]</scope>
    <source>
        <strain evidence="1 2">CECT 7732</strain>
    </source>
</reference>
<keyword evidence="2" id="KW-1185">Reference proteome</keyword>
<dbReference type="Gene3D" id="1.25.40.10">
    <property type="entry name" value="Tetratricopeptide repeat domain"/>
    <property type="match status" value="1"/>
</dbReference>
<proteinExistence type="predicted"/>
<evidence type="ECO:0008006" key="3">
    <source>
        <dbReference type="Google" id="ProtNLM"/>
    </source>
</evidence>
<comment type="caution">
    <text evidence="1">The sequence shown here is derived from an EMBL/GenBank/DDBJ whole genome shotgun (WGS) entry which is preliminary data.</text>
</comment>
<sequence length="261" mass="30236">MSEPQVAFSEKLQEIETLCDELTFARSFFGKRDEFTIHRMTQNIEHEVAKLINSAPFVGYSAEMMLATACADRAKLDEAYYSALSCNENETVSLNYAMGLRMMGQTKDAIAILEKLAFCNPPSINAVRELEKIYRYLGMYDQYLVKLEPYMSRLNLTVDENQAYASKALLDFFEERDISIEQYVEYNTFLDSFFSKYQIENFSVQSETITDEYEVWLSNLVTFGAVHDPMKVSDLNDLFIEELIEQEHLDEISDLVVTRFI</sequence>
<evidence type="ECO:0000313" key="1">
    <source>
        <dbReference type="EMBL" id="RBO82645.1"/>
    </source>
</evidence>
<dbReference type="OrthoDB" id="9920090at2"/>
<evidence type="ECO:0000313" key="2">
    <source>
        <dbReference type="Proteomes" id="UP000252086"/>
    </source>
</evidence>
<gene>
    <name evidence="1" type="ORF">DFP76_105110</name>
</gene>
<dbReference type="Proteomes" id="UP000252086">
    <property type="component" value="Unassembled WGS sequence"/>
</dbReference>
<dbReference type="SUPFAM" id="SSF48452">
    <property type="entry name" value="TPR-like"/>
    <property type="match status" value="1"/>
</dbReference>
<accession>A0A366CYE3</accession>
<dbReference type="AlphaFoldDB" id="A0A366CYE3"/>
<dbReference type="InterPro" id="IPR011990">
    <property type="entry name" value="TPR-like_helical_dom_sf"/>
</dbReference>
<dbReference type="RefSeq" id="WP_113874608.1">
    <property type="nucleotide sequence ID" value="NZ_QNRF01000005.1"/>
</dbReference>
<name>A0A366CYE3_9GAMM</name>
<protein>
    <recommendedName>
        <fullName evidence="3">Tetratricopeptide repeat protein</fullName>
    </recommendedName>
</protein>
<dbReference type="EMBL" id="QNRF01000005">
    <property type="protein sequence ID" value="RBO82645.1"/>
    <property type="molecule type" value="Genomic_DNA"/>
</dbReference>